<gene>
    <name evidence="7" type="ORF">MD483_17865</name>
</gene>
<dbReference type="Gene3D" id="2.160.20.10">
    <property type="entry name" value="Single-stranded right-handed beta-helix, Pectin lyase-like"/>
    <property type="match status" value="1"/>
</dbReference>
<dbReference type="SUPFAM" id="SSF51126">
    <property type="entry name" value="Pectin lyase-like"/>
    <property type="match status" value="1"/>
</dbReference>
<evidence type="ECO:0000256" key="3">
    <source>
        <dbReference type="ARBA" id="ARBA00023295"/>
    </source>
</evidence>
<keyword evidence="5" id="KW-0732">Signal</keyword>
<dbReference type="Pfam" id="PF12708">
    <property type="entry name" value="Pect-lyase_RHGA_epim"/>
    <property type="match status" value="1"/>
</dbReference>
<evidence type="ECO:0000256" key="2">
    <source>
        <dbReference type="ARBA" id="ARBA00022801"/>
    </source>
</evidence>
<dbReference type="AlphaFoldDB" id="A0A9X3HTA2"/>
<feature type="domain" description="Rhamnogalacturonase A/B/Epimerase-like pectate lyase" evidence="6">
    <location>
        <begin position="56"/>
        <end position="111"/>
    </location>
</feature>
<comment type="caution">
    <text evidence="7">The sequence shown here is derived from an EMBL/GenBank/DDBJ whole genome shotgun (WGS) entry which is preliminary data.</text>
</comment>
<dbReference type="InterPro" id="IPR012334">
    <property type="entry name" value="Pectin_lyas_fold"/>
</dbReference>
<feature type="signal peptide" evidence="5">
    <location>
        <begin position="1"/>
        <end position="21"/>
    </location>
</feature>
<keyword evidence="3 4" id="KW-0326">Glycosidase</keyword>
<protein>
    <submittedName>
        <fullName evidence="7">Glycosyl hydrolase family 28 protein</fullName>
    </submittedName>
</protein>
<dbReference type="InterPro" id="IPR011050">
    <property type="entry name" value="Pectin_lyase_fold/virulence"/>
</dbReference>
<dbReference type="InterPro" id="IPR000743">
    <property type="entry name" value="Glyco_hydro_28"/>
</dbReference>
<dbReference type="InterPro" id="IPR006626">
    <property type="entry name" value="PbH1"/>
</dbReference>
<feature type="non-terminal residue" evidence="7">
    <location>
        <position position="453"/>
    </location>
</feature>
<keyword evidence="8" id="KW-1185">Reference proteome</keyword>
<evidence type="ECO:0000313" key="8">
    <source>
        <dbReference type="Proteomes" id="UP001155586"/>
    </source>
</evidence>
<evidence type="ECO:0000256" key="4">
    <source>
        <dbReference type="RuleBase" id="RU361169"/>
    </source>
</evidence>
<evidence type="ECO:0000256" key="5">
    <source>
        <dbReference type="SAM" id="SignalP"/>
    </source>
</evidence>
<proteinExistence type="inferred from homology"/>
<evidence type="ECO:0000313" key="7">
    <source>
        <dbReference type="EMBL" id="MCW8335680.1"/>
    </source>
</evidence>
<evidence type="ECO:0000259" key="6">
    <source>
        <dbReference type="Pfam" id="PF12708"/>
    </source>
</evidence>
<dbReference type="EMBL" id="JAKRRX010000133">
    <property type="protein sequence ID" value="MCW8335680.1"/>
    <property type="molecule type" value="Genomic_DNA"/>
</dbReference>
<dbReference type="PANTHER" id="PTHR31339">
    <property type="entry name" value="PECTIN LYASE-RELATED"/>
    <property type="match status" value="1"/>
</dbReference>
<reference evidence="7" key="1">
    <citation type="submission" date="2022-02" db="EMBL/GenBank/DDBJ databases">
        <title>Vibrio sp. nov., a new bacterium isolated from Bohai sea, China.</title>
        <authorList>
            <person name="Yuan Y."/>
        </authorList>
    </citation>
    <scope>NUCLEOTIDE SEQUENCE</scope>
    <source>
        <strain evidence="7">DBSS07</strain>
    </source>
</reference>
<dbReference type="GO" id="GO:0004650">
    <property type="term" value="F:polygalacturonase activity"/>
    <property type="evidence" value="ECO:0007669"/>
    <property type="project" value="InterPro"/>
</dbReference>
<accession>A0A9X3HTA2</accession>
<dbReference type="Proteomes" id="UP001155586">
    <property type="component" value="Unassembled WGS sequence"/>
</dbReference>
<sequence length="453" mass="50867">MKRSFLIFSIAAALASNNSFAVQSQSDNNYQGYWAQVPVILENITVPTFQDYQIKVTDDLYGAIADGKTDARESIQRAIRDVSRYGGGKVVIPSGKFLVDGPIFLENNVNFHLEEGAEILFSTNYDSYLPQVLTRYEGVDLYNFAPAIYAYQKKNVAITGSGTLNGQAEKSWSTWVQKAKDESLKRVSGSPKNDAETKLRAQNNALAPLWERKYEEADLLRPAFIMFYDSENILLEGVDIIDAPFWVNHFYMSNNVTVRNITMHSLNKNNDGIDIEATSNVHIHDVVFATGDDAIAIKSGRDLDGLKKRIPTTNVVVQNVEFLADDAVALGSEASGGVRNIFIENAVAKDLRKGFYFKTNKNRGAQYEHIRVRNMSIEDLADVPENSKKLTMLEITTNYDHKNIVYNRDPIYKDIRFENITGGWSIRPMLLEGTDTTPIKDFVFDNVSFATGE</sequence>
<dbReference type="SMART" id="SM00710">
    <property type="entry name" value="PbH1"/>
    <property type="match status" value="4"/>
</dbReference>
<dbReference type="GO" id="GO:0005975">
    <property type="term" value="P:carbohydrate metabolic process"/>
    <property type="evidence" value="ECO:0007669"/>
    <property type="project" value="InterPro"/>
</dbReference>
<feature type="chain" id="PRO_5040783318" evidence="5">
    <location>
        <begin position="22"/>
        <end position="453"/>
    </location>
</feature>
<dbReference type="InterPro" id="IPR051801">
    <property type="entry name" value="GH28_Enzymes"/>
</dbReference>
<dbReference type="RefSeq" id="WP_265688793.1">
    <property type="nucleotide sequence ID" value="NZ_JAKRRX010000133.1"/>
</dbReference>
<organism evidence="7 8">
    <name type="scientific">Vibrio paucivorans</name>
    <dbReference type="NCBI Taxonomy" id="2829489"/>
    <lineage>
        <taxon>Bacteria</taxon>
        <taxon>Pseudomonadati</taxon>
        <taxon>Pseudomonadota</taxon>
        <taxon>Gammaproteobacteria</taxon>
        <taxon>Vibrionales</taxon>
        <taxon>Vibrionaceae</taxon>
        <taxon>Vibrio</taxon>
    </lineage>
</organism>
<evidence type="ECO:0000256" key="1">
    <source>
        <dbReference type="ARBA" id="ARBA00008834"/>
    </source>
</evidence>
<dbReference type="InterPro" id="IPR024535">
    <property type="entry name" value="RHGA/B-epi-like_pectate_lyase"/>
</dbReference>
<name>A0A9X3HTA2_9VIBR</name>
<comment type="similarity">
    <text evidence="1 4">Belongs to the glycosyl hydrolase 28 family.</text>
</comment>
<dbReference type="Pfam" id="PF00295">
    <property type="entry name" value="Glyco_hydro_28"/>
    <property type="match status" value="1"/>
</dbReference>
<keyword evidence="2 4" id="KW-0378">Hydrolase</keyword>
<dbReference type="PANTHER" id="PTHR31339:SF9">
    <property type="entry name" value="PLASMIN AND FIBRONECTIN-BINDING PROTEIN A"/>
    <property type="match status" value="1"/>
</dbReference>